<dbReference type="Pfam" id="PF10033">
    <property type="entry name" value="ATG13"/>
    <property type="match status" value="1"/>
</dbReference>
<dbReference type="GO" id="GO:1990316">
    <property type="term" value="C:Atg1/ULK1 kinase complex"/>
    <property type="evidence" value="ECO:0007669"/>
    <property type="project" value="InterPro"/>
</dbReference>
<dbReference type="PANTHER" id="PTHR13430:SF4">
    <property type="entry name" value="AUTOPHAGY-RELATED PROTEIN 13"/>
    <property type="match status" value="1"/>
</dbReference>
<name>A0A061AQ25_CYBFA</name>
<dbReference type="GO" id="GO:0000407">
    <property type="term" value="C:phagophore assembly site"/>
    <property type="evidence" value="ECO:0007669"/>
    <property type="project" value="TreeGrafter"/>
</dbReference>
<dbReference type="InterPro" id="IPR036570">
    <property type="entry name" value="HORMA_dom_sf"/>
</dbReference>
<feature type="region of interest" description="Disordered" evidence="5">
    <location>
        <begin position="470"/>
        <end position="489"/>
    </location>
</feature>
<evidence type="ECO:0000256" key="3">
    <source>
        <dbReference type="ARBA" id="ARBA00023006"/>
    </source>
</evidence>
<dbReference type="EMBL" id="LK052888">
    <property type="protein sequence ID" value="CDR39732.1"/>
    <property type="molecule type" value="Genomic_DNA"/>
</dbReference>
<dbReference type="AlphaFoldDB" id="A0A061AQ25"/>
<feature type="compositionally biased region" description="Low complexity" evidence="5">
    <location>
        <begin position="364"/>
        <end position="379"/>
    </location>
</feature>
<sequence length="567" mass="61964">MSGYHKKDKFGQVMQNFFLKTANVIHQSRNDSEIPGPLGASSTKTNKWFNLETQDSPREELKQWKSSPQQLLPLVVETYLDLRELNTKQSLVLKDEDGTLWTVNTKKTEIVLERWLIELDKSEASDDNNELPSLYKKLIVTIRYIYTLSRLLPSYKLMKRLSRVKLTKSPLAIRTRVLDGSRPIVSKGRIGLSKNIIISSSDHLVQKKVTPVITSAGSLRVSVSYRKQINFELNDSEETLSNHFLHIDKTRTASSSSGPPSSSLRKAFKSGNTMAPNTVAGPPPGTSPLAKNDSSSSITTTLKFQRSGSTGAAAPIAVNPISVPKSVSSSMSSTHNPVNDLSSSGSTPKYSSSFGKVVRRSSLRRSSTSTPTSFEPRTTVSSDEDLNEFVKMLDNRVELQLSYSPNVQDSLTKFQLMKGKNELLGESLSKSVRFSSASPPPVAIGSHSRNYSKSPPSAFGSYKLSPLNPSKMYETGSTSGNSSESLPHLADSNGFASRFGSASPASVLKRNIGPSNPTIASTNTHAKMYRNIHSASDSAVAVAAPASDYHDEEDDLLFTMSDMNVPR</sequence>
<dbReference type="PANTHER" id="PTHR13430">
    <property type="match status" value="1"/>
</dbReference>
<dbReference type="InterPro" id="IPR018731">
    <property type="entry name" value="Atg13_N"/>
</dbReference>
<dbReference type="GO" id="GO:0034497">
    <property type="term" value="P:protein localization to phagophore assembly site"/>
    <property type="evidence" value="ECO:0007669"/>
    <property type="project" value="TreeGrafter"/>
</dbReference>
<evidence type="ECO:0000259" key="6">
    <source>
        <dbReference type="Pfam" id="PF10033"/>
    </source>
</evidence>
<gene>
    <name evidence="7" type="ORF">CYFA0S_03e06612g</name>
</gene>
<feature type="compositionally biased region" description="Low complexity" evidence="5">
    <location>
        <begin position="254"/>
        <end position="263"/>
    </location>
</feature>
<keyword evidence="3 4" id="KW-0072">Autophagy</keyword>
<feature type="region of interest" description="Disordered" evidence="5">
    <location>
        <begin position="325"/>
        <end position="380"/>
    </location>
</feature>
<feature type="compositionally biased region" description="Low complexity" evidence="5">
    <location>
        <begin position="474"/>
        <end position="485"/>
    </location>
</feature>
<dbReference type="Gene3D" id="6.10.140.1900">
    <property type="match status" value="1"/>
</dbReference>
<feature type="compositionally biased region" description="Low complexity" evidence="5">
    <location>
        <begin position="325"/>
        <end position="353"/>
    </location>
</feature>
<accession>A0A061AQ25</accession>
<dbReference type="Gene3D" id="3.30.900.10">
    <property type="entry name" value="HORMA domain"/>
    <property type="match status" value="1"/>
</dbReference>
<feature type="domain" description="Autophagy-related protein 13 N-terminal" evidence="6">
    <location>
        <begin position="15"/>
        <end position="231"/>
    </location>
</feature>
<protein>
    <recommendedName>
        <fullName evidence="2 4">Autophagy-related protein 13</fullName>
    </recommendedName>
</protein>
<dbReference type="InterPro" id="IPR040182">
    <property type="entry name" value="ATG13"/>
</dbReference>
<evidence type="ECO:0000313" key="7">
    <source>
        <dbReference type="EMBL" id="CDR39732.1"/>
    </source>
</evidence>
<evidence type="ECO:0000256" key="5">
    <source>
        <dbReference type="SAM" id="MobiDB-lite"/>
    </source>
</evidence>
<feature type="region of interest" description="Disordered" evidence="5">
    <location>
        <begin position="431"/>
        <end position="457"/>
    </location>
</feature>
<evidence type="ECO:0000256" key="1">
    <source>
        <dbReference type="ARBA" id="ARBA00005246"/>
    </source>
</evidence>
<comment type="similarity">
    <text evidence="1 4">Belongs to the ATG13 family. Fungi subfamily.</text>
</comment>
<dbReference type="OrthoDB" id="70161at2759"/>
<feature type="region of interest" description="Disordered" evidence="5">
    <location>
        <begin position="251"/>
        <end position="297"/>
    </location>
</feature>
<dbReference type="GO" id="GO:0000423">
    <property type="term" value="P:mitophagy"/>
    <property type="evidence" value="ECO:0007669"/>
    <property type="project" value="TreeGrafter"/>
</dbReference>
<dbReference type="GO" id="GO:0034727">
    <property type="term" value="P:piecemeal microautophagy of the nucleus"/>
    <property type="evidence" value="ECO:0007669"/>
    <property type="project" value="TreeGrafter"/>
</dbReference>
<reference evidence="7" key="1">
    <citation type="journal article" date="2014" name="Genome Announc.">
        <title>Genome sequence of the yeast Cyberlindnera fabianii (Hansenula fabianii).</title>
        <authorList>
            <person name="Freel K.C."/>
            <person name="Sarilar V."/>
            <person name="Neuveglise C."/>
            <person name="Devillers H."/>
            <person name="Friedrich A."/>
            <person name="Schacherer J."/>
        </authorList>
    </citation>
    <scope>NUCLEOTIDE SEQUENCE</scope>
    <source>
        <strain evidence="7">YJS4271</strain>
    </source>
</reference>
<proteinExistence type="inferred from homology"/>
<evidence type="ECO:0000256" key="2">
    <source>
        <dbReference type="ARBA" id="ARBA00013801"/>
    </source>
</evidence>
<evidence type="ECO:0000256" key="4">
    <source>
        <dbReference type="RuleBase" id="RU361214"/>
    </source>
</evidence>
<dbReference type="GO" id="GO:0005829">
    <property type="term" value="C:cytosol"/>
    <property type="evidence" value="ECO:0007669"/>
    <property type="project" value="TreeGrafter"/>
</dbReference>
<dbReference type="PhylomeDB" id="A0A061AQ25"/>
<organism evidence="7">
    <name type="scientific">Cyberlindnera fabianii</name>
    <name type="common">Yeast</name>
    <name type="synonym">Hansenula fabianii</name>
    <dbReference type="NCBI Taxonomy" id="36022"/>
    <lineage>
        <taxon>Eukaryota</taxon>
        <taxon>Fungi</taxon>
        <taxon>Dikarya</taxon>
        <taxon>Ascomycota</taxon>
        <taxon>Saccharomycotina</taxon>
        <taxon>Saccharomycetes</taxon>
        <taxon>Phaffomycetales</taxon>
        <taxon>Phaffomycetaceae</taxon>
        <taxon>Cyberlindnera</taxon>
    </lineage>
</organism>